<evidence type="ECO:0000256" key="3">
    <source>
        <dbReference type="ARBA" id="ARBA00022475"/>
    </source>
</evidence>
<evidence type="ECO:0000256" key="5">
    <source>
        <dbReference type="ARBA" id="ARBA00022989"/>
    </source>
</evidence>
<comment type="subcellular location">
    <subcellularLocation>
        <location evidence="1">Cell membrane</location>
        <topology evidence="1">Multi-pass membrane protein</topology>
    </subcellularLocation>
</comment>
<organism evidence="9 10">
    <name type="scientific">Sphaerotilus microaerophilus</name>
    <dbReference type="NCBI Taxonomy" id="2914710"/>
    <lineage>
        <taxon>Bacteria</taxon>
        <taxon>Pseudomonadati</taxon>
        <taxon>Pseudomonadota</taxon>
        <taxon>Betaproteobacteria</taxon>
        <taxon>Burkholderiales</taxon>
        <taxon>Sphaerotilaceae</taxon>
        <taxon>Sphaerotilus</taxon>
    </lineage>
</organism>
<dbReference type="PANTHER" id="PTHR23517">
    <property type="entry name" value="RESISTANCE PROTEIN MDTM, PUTATIVE-RELATED-RELATED"/>
    <property type="match status" value="1"/>
</dbReference>
<feature type="transmembrane region" description="Helical" evidence="7">
    <location>
        <begin position="110"/>
        <end position="131"/>
    </location>
</feature>
<feature type="transmembrane region" description="Helical" evidence="7">
    <location>
        <begin position="303"/>
        <end position="320"/>
    </location>
</feature>
<evidence type="ECO:0000256" key="6">
    <source>
        <dbReference type="ARBA" id="ARBA00023136"/>
    </source>
</evidence>
<dbReference type="InterPro" id="IPR020846">
    <property type="entry name" value="MFS_dom"/>
</dbReference>
<dbReference type="InterPro" id="IPR011701">
    <property type="entry name" value="MFS"/>
</dbReference>
<evidence type="ECO:0000259" key="8">
    <source>
        <dbReference type="PROSITE" id="PS50850"/>
    </source>
</evidence>
<dbReference type="RefSeq" id="WP_251973573.1">
    <property type="nucleotide sequence ID" value="NZ_AP025730.1"/>
</dbReference>
<dbReference type="Gene3D" id="1.20.1250.20">
    <property type="entry name" value="MFS general substrate transporter like domains"/>
    <property type="match status" value="1"/>
</dbReference>
<feature type="domain" description="Major facilitator superfamily (MFS) profile" evidence="8">
    <location>
        <begin position="229"/>
        <end position="429"/>
    </location>
</feature>
<keyword evidence="3" id="KW-1003">Cell membrane</keyword>
<keyword evidence="10" id="KW-1185">Reference proteome</keyword>
<dbReference type="EMBL" id="AP025730">
    <property type="protein sequence ID" value="BDI05551.1"/>
    <property type="molecule type" value="Genomic_DNA"/>
</dbReference>
<accession>A0ABM7YM63</accession>
<evidence type="ECO:0000256" key="1">
    <source>
        <dbReference type="ARBA" id="ARBA00004651"/>
    </source>
</evidence>
<evidence type="ECO:0000256" key="7">
    <source>
        <dbReference type="SAM" id="Phobius"/>
    </source>
</evidence>
<sequence>MTGALARVPGRTLAALVTAQICLHAAMSGLRLALPLMLLRQGPTPWWSAEAVAGVMLGLFALAPVALALPAGRWVDRRGYHRPVHASVAMVLLAGLLALPSVWLQGGWQLLWLVPAATLAGTGCNVGLIAMQRTAGQLVQRAAQAADDADPAELRRVFSWLGLAPALSNVIGPVLVGLLIDAQGFALAYAVMAVLPLLTLAWSRRIPREQRPVWSPSQAAALAAERHSPLGLLRLPGVASLLALNWFFSSSWDLHAFLVPLLGHERGLSASAIGSVLGLFAFAVSAVRLLIPLVARRWSERQVLTGSSIVVAACFVVYPWAQTAAAMAACALVLGLALGAVQPMIMTTLHHLAPPAQQGEAIALRSTVINLSSTLLPMGFGLIGAALGPSLLFRGMALLLLVGALPLVARLHAVSSQAGSSPGPQPPPR</sequence>
<feature type="transmembrane region" description="Helical" evidence="7">
    <location>
        <begin position="326"/>
        <end position="346"/>
    </location>
</feature>
<keyword evidence="5 7" id="KW-1133">Transmembrane helix</keyword>
<evidence type="ECO:0000256" key="4">
    <source>
        <dbReference type="ARBA" id="ARBA00022692"/>
    </source>
</evidence>
<keyword evidence="4 7" id="KW-0812">Transmembrane</keyword>
<dbReference type="Proteomes" id="UP001057498">
    <property type="component" value="Chromosome"/>
</dbReference>
<reference evidence="9" key="1">
    <citation type="submission" date="2022-04" db="EMBL/GenBank/DDBJ databases">
        <title>Whole genome sequence of Sphaerotilus sp. FB-5.</title>
        <authorList>
            <person name="Takeda M."/>
            <person name="Narihara S."/>
            <person name="Akimoto M."/>
            <person name="Akimoto R."/>
            <person name="Nishiyashiki S."/>
            <person name="Murakami T."/>
        </authorList>
    </citation>
    <scope>NUCLEOTIDE SEQUENCE</scope>
    <source>
        <strain evidence="9">FB-5</strain>
    </source>
</reference>
<feature type="transmembrane region" description="Helical" evidence="7">
    <location>
        <begin position="186"/>
        <end position="203"/>
    </location>
</feature>
<keyword evidence="2" id="KW-0813">Transport</keyword>
<feature type="transmembrane region" description="Helical" evidence="7">
    <location>
        <begin position="268"/>
        <end position="291"/>
    </location>
</feature>
<feature type="transmembrane region" description="Helical" evidence="7">
    <location>
        <begin position="84"/>
        <end position="104"/>
    </location>
</feature>
<proteinExistence type="predicted"/>
<protein>
    <submittedName>
        <fullName evidence="9">MFS transporter</fullName>
    </submittedName>
</protein>
<dbReference type="SUPFAM" id="SSF103473">
    <property type="entry name" value="MFS general substrate transporter"/>
    <property type="match status" value="1"/>
</dbReference>
<keyword evidence="6 7" id="KW-0472">Membrane</keyword>
<dbReference type="InterPro" id="IPR050171">
    <property type="entry name" value="MFS_Transporters"/>
</dbReference>
<feature type="transmembrane region" description="Helical" evidence="7">
    <location>
        <begin position="391"/>
        <end position="409"/>
    </location>
</feature>
<dbReference type="PROSITE" id="PS50850">
    <property type="entry name" value="MFS"/>
    <property type="match status" value="1"/>
</dbReference>
<gene>
    <name evidence="9" type="ORF">CATMQ487_25210</name>
</gene>
<feature type="transmembrane region" description="Helical" evidence="7">
    <location>
        <begin position="49"/>
        <end position="72"/>
    </location>
</feature>
<evidence type="ECO:0000313" key="10">
    <source>
        <dbReference type="Proteomes" id="UP001057498"/>
    </source>
</evidence>
<dbReference type="InterPro" id="IPR036259">
    <property type="entry name" value="MFS_trans_sf"/>
</dbReference>
<feature type="transmembrane region" description="Helical" evidence="7">
    <location>
        <begin position="157"/>
        <end position="180"/>
    </location>
</feature>
<feature type="transmembrane region" description="Helical" evidence="7">
    <location>
        <begin position="367"/>
        <end position="385"/>
    </location>
</feature>
<feature type="transmembrane region" description="Helical" evidence="7">
    <location>
        <begin position="231"/>
        <end position="248"/>
    </location>
</feature>
<evidence type="ECO:0000256" key="2">
    <source>
        <dbReference type="ARBA" id="ARBA00022448"/>
    </source>
</evidence>
<dbReference type="Pfam" id="PF07690">
    <property type="entry name" value="MFS_1"/>
    <property type="match status" value="2"/>
</dbReference>
<name>A0ABM7YM63_9BURK</name>
<evidence type="ECO:0000313" key="9">
    <source>
        <dbReference type="EMBL" id="BDI05551.1"/>
    </source>
</evidence>